<dbReference type="SUPFAM" id="SSF54695">
    <property type="entry name" value="POZ domain"/>
    <property type="match status" value="1"/>
</dbReference>
<evidence type="ECO:0000259" key="1">
    <source>
        <dbReference type="PROSITE" id="PS50097"/>
    </source>
</evidence>
<dbReference type="AlphaFoldDB" id="A0AAE0DD22"/>
<dbReference type="Proteomes" id="UP001281614">
    <property type="component" value="Unassembled WGS sequence"/>
</dbReference>
<keyword evidence="3" id="KW-1185">Reference proteome</keyword>
<sequence length="251" mass="29431">MSKDSRWMLQTGKYGDFRLVQDERMIRVHRSILVQHSGYFAKLFKNGIPSRKDANKLRLEIPEEFDLDLVYILKDCLYRGETDWRFPKDDIYKNVQLWILAQWLNIEYAMHTIELNLLEKLSTMKQKYRAAKPWILELVFDHRKCGNSTVGVMFAEAAVAVRYTTGKADHIRCLDELRNIFPALRRSMDEWEVQYREQRDQMLGSGGYGWCDEAVIALQPLRRHMIENHLGIAAEEDVFVTKGMGNSVPLL</sequence>
<evidence type="ECO:0000313" key="2">
    <source>
        <dbReference type="EMBL" id="KAK2780433.1"/>
    </source>
</evidence>
<feature type="domain" description="BTB" evidence="1">
    <location>
        <begin position="15"/>
        <end position="86"/>
    </location>
</feature>
<dbReference type="InterPro" id="IPR000210">
    <property type="entry name" value="BTB/POZ_dom"/>
</dbReference>
<dbReference type="CDD" id="cd18186">
    <property type="entry name" value="BTB_POZ_ZBTB_KLHL-like"/>
    <property type="match status" value="1"/>
</dbReference>
<dbReference type="EMBL" id="VYYT01000001">
    <property type="protein sequence ID" value="KAK2780433.1"/>
    <property type="molecule type" value="Genomic_DNA"/>
</dbReference>
<dbReference type="PROSITE" id="PS50097">
    <property type="entry name" value="BTB"/>
    <property type="match status" value="1"/>
</dbReference>
<comment type="caution">
    <text evidence="2">The sequence shown here is derived from an EMBL/GenBank/DDBJ whole genome shotgun (WGS) entry which is preliminary data.</text>
</comment>
<accession>A0AAE0DD22</accession>
<dbReference type="Gene3D" id="3.30.710.10">
    <property type="entry name" value="Potassium Channel Kv1.1, Chain A"/>
    <property type="match status" value="1"/>
</dbReference>
<dbReference type="Pfam" id="PF00651">
    <property type="entry name" value="BTB"/>
    <property type="match status" value="1"/>
</dbReference>
<name>A0AAE0DD22_COLKA</name>
<organism evidence="2 3">
    <name type="scientific">Colletotrichum kahawae</name>
    <name type="common">Coffee berry disease fungus</name>
    <dbReference type="NCBI Taxonomy" id="34407"/>
    <lineage>
        <taxon>Eukaryota</taxon>
        <taxon>Fungi</taxon>
        <taxon>Dikarya</taxon>
        <taxon>Ascomycota</taxon>
        <taxon>Pezizomycotina</taxon>
        <taxon>Sordariomycetes</taxon>
        <taxon>Hypocreomycetidae</taxon>
        <taxon>Glomerellales</taxon>
        <taxon>Glomerellaceae</taxon>
        <taxon>Colletotrichum</taxon>
        <taxon>Colletotrichum gloeosporioides species complex</taxon>
    </lineage>
</organism>
<protein>
    <submittedName>
        <fullName evidence="2">BTB/POZ domain-containing protein</fullName>
    </submittedName>
</protein>
<reference evidence="2" key="1">
    <citation type="submission" date="2023-02" db="EMBL/GenBank/DDBJ databases">
        <title>Colletotrichum kahawae CIFC_Que2 genome sequencing and assembly.</title>
        <authorList>
            <person name="Baroncelli R."/>
        </authorList>
    </citation>
    <scope>NUCLEOTIDE SEQUENCE</scope>
    <source>
        <strain evidence="2">CIFC_Que2</strain>
    </source>
</reference>
<gene>
    <name evidence="2" type="ORF">CKAH01_00377</name>
</gene>
<dbReference type="InterPro" id="IPR011333">
    <property type="entry name" value="SKP1/BTB/POZ_sf"/>
</dbReference>
<evidence type="ECO:0000313" key="3">
    <source>
        <dbReference type="Proteomes" id="UP001281614"/>
    </source>
</evidence>
<proteinExistence type="predicted"/>